<accession>A0A3R8QMG8</accession>
<dbReference type="PANTHER" id="PTHR35526:SF3">
    <property type="entry name" value="ANTI-SIGMA-F FACTOR RSBW"/>
    <property type="match status" value="1"/>
</dbReference>
<dbReference type="CDD" id="cd16936">
    <property type="entry name" value="HATPase_RsbW-like"/>
    <property type="match status" value="1"/>
</dbReference>
<sequence>MDEWGILYGTVPHDDIVLIVAGLSANAVRHGRVPGRDFHFGLHFTRLSGTVRVETTDTRGERLPERLPVAPEGADAEEAGRGLLLVSHLAARWGWCPPAEGPGKTVWAEHAIRPANAPTGKGPSEGVAVE</sequence>
<dbReference type="Proteomes" id="UP000276379">
    <property type="component" value="Unassembled WGS sequence"/>
</dbReference>
<evidence type="ECO:0000259" key="2">
    <source>
        <dbReference type="Pfam" id="PF13581"/>
    </source>
</evidence>
<keyword evidence="1" id="KW-0808">Transferase</keyword>
<gene>
    <name evidence="3" type="ORF">CQW44_02460</name>
</gene>
<dbReference type="InterPro" id="IPR050267">
    <property type="entry name" value="Anti-sigma-factor_SerPK"/>
</dbReference>
<keyword evidence="3" id="KW-0547">Nucleotide-binding</keyword>
<dbReference type="GO" id="GO:0005524">
    <property type="term" value="F:ATP binding"/>
    <property type="evidence" value="ECO:0007669"/>
    <property type="project" value="UniProtKB-KW"/>
</dbReference>
<evidence type="ECO:0000313" key="3">
    <source>
        <dbReference type="EMBL" id="RRQ89768.1"/>
    </source>
</evidence>
<evidence type="ECO:0000256" key="1">
    <source>
        <dbReference type="ARBA" id="ARBA00022527"/>
    </source>
</evidence>
<dbReference type="AlphaFoldDB" id="A0A3R8QMG8"/>
<proteinExistence type="predicted"/>
<dbReference type="InterPro" id="IPR036890">
    <property type="entry name" value="HATPase_C_sf"/>
</dbReference>
<protein>
    <submittedName>
        <fullName evidence="3">ATP-binding protein</fullName>
    </submittedName>
</protein>
<dbReference type="Gene3D" id="3.30.565.10">
    <property type="entry name" value="Histidine kinase-like ATPase, C-terminal domain"/>
    <property type="match status" value="1"/>
</dbReference>
<dbReference type="EMBL" id="PDES01000001">
    <property type="protein sequence ID" value="RRQ89768.1"/>
    <property type="molecule type" value="Genomic_DNA"/>
</dbReference>
<evidence type="ECO:0000313" key="4">
    <source>
        <dbReference type="Proteomes" id="UP000276379"/>
    </source>
</evidence>
<comment type="caution">
    <text evidence="3">The sequence shown here is derived from an EMBL/GenBank/DDBJ whole genome shotgun (WGS) entry which is preliminary data.</text>
</comment>
<feature type="domain" description="Histidine kinase/HSP90-like ATPase" evidence="2">
    <location>
        <begin position="14"/>
        <end position="92"/>
    </location>
</feature>
<keyword evidence="4" id="KW-1185">Reference proteome</keyword>
<dbReference type="GO" id="GO:0004674">
    <property type="term" value="F:protein serine/threonine kinase activity"/>
    <property type="evidence" value="ECO:0007669"/>
    <property type="project" value="UniProtKB-KW"/>
</dbReference>
<keyword evidence="1" id="KW-0418">Kinase</keyword>
<keyword evidence="1" id="KW-0723">Serine/threonine-protein kinase</keyword>
<dbReference type="InterPro" id="IPR003594">
    <property type="entry name" value="HATPase_dom"/>
</dbReference>
<organism evidence="3 4">
    <name type="scientific">Streptomyces griseofuscus</name>
    <dbReference type="NCBI Taxonomy" id="146922"/>
    <lineage>
        <taxon>Bacteria</taxon>
        <taxon>Bacillati</taxon>
        <taxon>Actinomycetota</taxon>
        <taxon>Actinomycetes</taxon>
        <taxon>Kitasatosporales</taxon>
        <taxon>Streptomycetaceae</taxon>
        <taxon>Streptomyces</taxon>
    </lineage>
</organism>
<name>A0A3R8QMG8_9ACTN</name>
<dbReference type="PANTHER" id="PTHR35526">
    <property type="entry name" value="ANTI-SIGMA-F FACTOR RSBW-RELATED"/>
    <property type="match status" value="1"/>
</dbReference>
<reference evidence="3 4" key="1">
    <citation type="submission" date="2017-10" db="EMBL/GenBank/DDBJ databases">
        <title>Draft genome of actinobacteria isolated from guarana (Paullinia cupana (Mart.) Ducke.</title>
        <authorList>
            <person name="Siqueira K.A."/>
            <person name="Liotti R.G."/>
            <person name="Mendes T.A."/>
            <person name="Soares M.A."/>
        </authorList>
    </citation>
    <scope>NUCLEOTIDE SEQUENCE [LARGE SCALE GENOMIC DNA]</scope>
    <source>
        <strain evidence="3 4">199</strain>
    </source>
</reference>
<keyword evidence="3" id="KW-0067">ATP-binding</keyword>
<dbReference type="Pfam" id="PF13581">
    <property type="entry name" value="HATPase_c_2"/>
    <property type="match status" value="1"/>
</dbReference>